<protein>
    <submittedName>
        <fullName evidence="1">Uncharacterized protein</fullName>
    </submittedName>
</protein>
<proteinExistence type="predicted"/>
<name>C3Y1B0_BRAFL</name>
<gene>
    <name evidence="1" type="ORF">BRAFLDRAFT_83628</name>
</gene>
<sequence length="120" mass="12631">MAADIAECPAPGSPCGSVHLAFCIPPGLRRAGAGLGCQVAGQSSSIIFCGDKGSFLEKLDAKTMYATHRCLKKSVLGASGHPNKIATRGIFWKIHPEAADKRFLTHEGLYGHFCALSCAQ</sequence>
<reference evidence="1" key="1">
    <citation type="journal article" date="2008" name="Nature">
        <title>The amphioxus genome and the evolution of the chordate karyotype.</title>
        <authorList>
            <consortium name="US DOE Joint Genome Institute (JGI-PGF)"/>
            <person name="Putnam N.H."/>
            <person name="Butts T."/>
            <person name="Ferrier D.E.K."/>
            <person name="Furlong R.F."/>
            <person name="Hellsten U."/>
            <person name="Kawashima T."/>
            <person name="Robinson-Rechavi M."/>
            <person name="Shoguchi E."/>
            <person name="Terry A."/>
            <person name="Yu J.-K."/>
            <person name="Benito-Gutierrez E.L."/>
            <person name="Dubchak I."/>
            <person name="Garcia-Fernandez J."/>
            <person name="Gibson-Brown J.J."/>
            <person name="Grigoriev I.V."/>
            <person name="Horton A.C."/>
            <person name="de Jong P.J."/>
            <person name="Jurka J."/>
            <person name="Kapitonov V.V."/>
            <person name="Kohara Y."/>
            <person name="Kuroki Y."/>
            <person name="Lindquist E."/>
            <person name="Lucas S."/>
            <person name="Osoegawa K."/>
            <person name="Pennacchio L.A."/>
            <person name="Salamov A.A."/>
            <person name="Satou Y."/>
            <person name="Sauka-Spengler T."/>
            <person name="Schmutz J."/>
            <person name="Shin-I T."/>
            <person name="Toyoda A."/>
            <person name="Bronner-Fraser M."/>
            <person name="Fujiyama A."/>
            <person name="Holland L.Z."/>
            <person name="Holland P.W.H."/>
            <person name="Satoh N."/>
            <person name="Rokhsar D.S."/>
        </authorList>
    </citation>
    <scope>NUCLEOTIDE SEQUENCE [LARGE SCALE GENOMIC DNA]</scope>
    <source>
        <strain evidence="1">S238N-H82</strain>
        <tissue evidence="1">Testes</tissue>
    </source>
</reference>
<dbReference type="InParanoid" id="C3Y1B0"/>
<dbReference type="EMBL" id="GG666480">
    <property type="protein sequence ID" value="EEN65650.1"/>
    <property type="molecule type" value="Genomic_DNA"/>
</dbReference>
<accession>C3Y1B0</accession>
<evidence type="ECO:0000313" key="1">
    <source>
        <dbReference type="EMBL" id="EEN65650.1"/>
    </source>
</evidence>
<dbReference type="AlphaFoldDB" id="C3Y1B0"/>
<organism>
    <name type="scientific">Branchiostoma floridae</name>
    <name type="common">Florida lancelet</name>
    <name type="synonym">Amphioxus</name>
    <dbReference type="NCBI Taxonomy" id="7739"/>
    <lineage>
        <taxon>Eukaryota</taxon>
        <taxon>Metazoa</taxon>
        <taxon>Chordata</taxon>
        <taxon>Cephalochordata</taxon>
        <taxon>Leptocardii</taxon>
        <taxon>Amphioxiformes</taxon>
        <taxon>Branchiostomatidae</taxon>
        <taxon>Branchiostoma</taxon>
    </lineage>
</organism>